<evidence type="ECO:0000256" key="4">
    <source>
        <dbReference type="ARBA" id="ARBA00038222"/>
    </source>
</evidence>
<evidence type="ECO:0000256" key="3">
    <source>
        <dbReference type="ARBA" id="ARBA00023319"/>
    </source>
</evidence>
<comment type="similarity">
    <text evidence="4">Belongs to the immunoglobulin superfamily. CEA family.</text>
</comment>
<evidence type="ECO:0000259" key="6">
    <source>
        <dbReference type="Pfam" id="PF07686"/>
    </source>
</evidence>
<evidence type="ECO:0000256" key="1">
    <source>
        <dbReference type="ARBA" id="ARBA00022729"/>
    </source>
</evidence>
<evidence type="ECO:0000256" key="5">
    <source>
        <dbReference type="SAM" id="Phobius"/>
    </source>
</evidence>
<name>A0AAV0AAZ6_PHORO</name>
<comment type="caution">
    <text evidence="7">The sequence shown here is derived from an EMBL/GenBank/DDBJ whole genome shotgun (WGS) entry which is preliminary data.</text>
</comment>
<feature type="transmembrane region" description="Helical" evidence="5">
    <location>
        <begin position="44"/>
        <end position="64"/>
    </location>
</feature>
<dbReference type="Pfam" id="PF07686">
    <property type="entry name" value="V-set"/>
    <property type="match status" value="1"/>
</dbReference>
<evidence type="ECO:0000256" key="2">
    <source>
        <dbReference type="ARBA" id="ARBA00023180"/>
    </source>
</evidence>
<keyword evidence="5" id="KW-0472">Membrane</keyword>
<keyword evidence="2" id="KW-0325">Glycoprotein</keyword>
<dbReference type="AlphaFoldDB" id="A0AAV0AAZ6"/>
<dbReference type="PANTHER" id="PTHR44427:SF1">
    <property type="entry name" value="CARCINOEMBRYONIC ANTIGEN-RELATED CELL ADHESION MOLECULE 1"/>
    <property type="match status" value="1"/>
</dbReference>
<gene>
    <name evidence="7" type="primary">Ceacam14</name>
    <name evidence="7" type="ORF">PHOROB_LOCUS16587</name>
</gene>
<dbReference type="InterPro" id="IPR050831">
    <property type="entry name" value="CEA_cell_adhesion"/>
</dbReference>
<dbReference type="InterPro" id="IPR013106">
    <property type="entry name" value="Ig_V-set"/>
</dbReference>
<dbReference type="EMBL" id="CALSGD010001620">
    <property type="protein sequence ID" value="CAH7393282.1"/>
    <property type="molecule type" value="Genomic_DNA"/>
</dbReference>
<accession>A0AAV0AAZ6</accession>
<dbReference type="GO" id="GO:0002682">
    <property type="term" value="P:regulation of immune system process"/>
    <property type="evidence" value="ECO:0007669"/>
    <property type="project" value="TreeGrafter"/>
</dbReference>
<dbReference type="GO" id="GO:1990782">
    <property type="term" value="F:protein tyrosine kinase binding"/>
    <property type="evidence" value="ECO:0007669"/>
    <property type="project" value="TreeGrafter"/>
</dbReference>
<keyword evidence="5" id="KW-0812">Transmembrane</keyword>
<proteinExistence type="inferred from homology"/>
<reference evidence="7" key="1">
    <citation type="submission" date="2022-06" db="EMBL/GenBank/DDBJ databases">
        <authorList>
            <person name="Andreotti S."/>
            <person name="Wyler E."/>
        </authorList>
    </citation>
    <scope>NUCLEOTIDE SEQUENCE</scope>
</reference>
<sequence>MKDSKADAKTLERGSSAGAEVLLHSRSTEHEKGALMGPSVLPCIAYSFWKGFLLTASILIVWLLSTIAQLTIESVPPISAEGDNVLLFVHNLPENVQAFSWYTGIMVLKSREIARYVVATKLCVLGPAHSGRETAFNNGSLLISNVTRKDSGYYSLQTLDTNLRSEVTRVEFFVHSPILGFKKHTTPSQLTIELVPPMVTEEDNVLLLVRNLPEKLQGFAWHKGVLPLDHLKVASHAILINSSMLAYKYYDRATIYTNGSLLLQNVTQKDNGIYTLRTISADLRSEWAIVHLQVNSKCIFVTPG</sequence>
<protein>
    <submittedName>
        <fullName evidence="7">Ceacam14 protein</fullName>
    </submittedName>
</protein>
<dbReference type="CDD" id="cd05774">
    <property type="entry name" value="IgV_CEACAM_D1"/>
    <property type="match status" value="2"/>
</dbReference>
<dbReference type="GO" id="GO:0009986">
    <property type="term" value="C:cell surface"/>
    <property type="evidence" value="ECO:0007669"/>
    <property type="project" value="TreeGrafter"/>
</dbReference>
<evidence type="ECO:0000313" key="8">
    <source>
        <dbReference type="Proteomes" id="UP001152836"/>
    </source>
</evidence>
<dbReference type="Proteomes" id="UP001152836">
    <property type="component" value="Unassembled WGS sequence"/>
</dbReference>
<organism evidence="7 8">
    <name type="scientific">Phodopus roborovskii</name>
    <name type="common">Roborovski's desert hamster</name>
    <name type="synonym">Cricetulus roborovskii</name>
    <dbReference type="NCBI Taxonomy" id="109678"/>
    <lineage>
        <taxon>Eukaryota</taxon>
        <taxon>Metazoa</taxon>
        <taxon>Chordata</taxon>
        <taxon>Craniata</taxon>
        <taxon>Vertebrata</taxon>
        <taxon>Euteleostomi</taxon>
        <taxon>Mammalia</taxon>
        <taxon>Eutheria</taxon>
        <taxon>Euarchontoglires</taxon>
        <taxon>Glires</taxon>
        <taxon>Rodentia</taxon>
        <taxon>Myomorpha</taxon>
        <taxon>Muroidea</taxon>
        <taxon>Cricetidae</taxon>
        <taxon>Cricetinae</taxon>
        <taxon>Phodopus</taxon>
    </lineage>
</organism>
<dbReference type="GO" id="GO:0007165">
    <property type="term" value="P:signal transduction"/>
    <property type="evidence" value="ECO:0007669"/>
    <property type="project" value="TreeGrafter"/>
</dbReference>
<dbReference type="Gene3D" id="2.60.40.10">
    <property type="entry name" value="Immunoglobulins"/>
    <property type="match status" value="2"/>
</dbReference>
<evidence type="ECO:0000313" key="7">
    <source>
        <dbReference type="EMBL" id="CAH7393282.1"/>
    </source>
</evidence>
<dbReference type="GO" id="GO:0005886">
    <property type="term" value="C:plasma membrane"/>
    <property type="evidence" value="ECO:0007669"/>
    <property type="project" value="TreeGrafter"/>
</dbReference>
<keyword evidence="5" id="KW-1133">Transmembrane helix</keyword>
<keyword evidence="3" id="KW-0393">Immunoglobulin domain</keyword>
<dbReference type="SUPFAM" id="SSF48726">
    <property type="entry name" value="Immunoglobulin"/>
    <property type="match status" value="2"/>
</dbReference>
<dbReference type="FunFam" id="2.60.40.10:FF:000340">
    <property type="entry name" value="Carcinoembryonic antigen-related cell adhesion molecule 1"/>
    <property type="match status" value="1"/>
</dbReference>
<dbReference type="InterPro" id="IPR013783">
    <property type="entry name" value="Ig-like_fold"/>
</dbReference>
<dbReference type="InterPro" id="IPR036179">
    <property type="entry name" value="Ig-like_dom_sf"/>
</dbReference>
<keyword evidence="8" id="KW-1185">Reference proteome</keyword>
<keyword evidence="1" id="KW-0732">Signal</keyword>
<dbReference type="PANTHER" id="PTHR44427">
    <property type="entry name" value="CARCINOEMBRYONIC ANTIGEN-RELATED CELL ADHESION MOLECULE 19"/>
    <property type="match status" value="1"/>
</dbReference>
<feature type="domain" description="Immunoglobulin V-set" evidence="6">
    <location>
        <begin position="79"/>
        <end position="174"/>
    </location>
</feature>